<name>A0A921MSA6_9BACT</name>
<dbReference type="EMBL" id="DYUD01000024">
    <property type="protein sequence ID" value="HJG89502.1"/>
    <property type="molecule type" value="Genomic_DNA"/>
</dbReference>
<accession>A0A921MSA6</accession>
<dbReference type="GeneID" id="90529175"/>
<dbReference type="PANTHER" id="PTHR36456">
    <property type="entry name" value="UPF0232 PROTEIN SCO3875"/>
    <property type="match status" value="1"/>
</dbReference>
<dbReference type="Pfam" id="PF05258">
    <property type="entry name" value="DciA"/>
    <property type="match status" value="1"/>
</dbReference>
<organism evidence="1 2">
    <name type="scientific">Barnesiella viscericola</name>
    <dbReference type="NCBI Taxonomy" id="397865"/>
    <lineage>
        <taxon>Bacteria</taxon>
        <taxon>Pseudomonadati</taxon>
        <taxon>Bacteroidota</taxon>
        <taxon>Bacteroidia</taxon>
        <taxon>Bacteroidales</taxon>
        <taxon>Barnesiellaceae</taxon>
        <taxon>Barnesiella</taxon>
    </lineage>
</organism>
<evidence type="ECO:0000313" key="2">
    <source>
        <dbReference type="Proteomes" id="UP000757103"/>
    </source>
</evidence>
<sequence>MKKQDALSIGEIISQFIAENKLEQKLDETQVMRLWPRIAGETVNAYTQSMHVHNRTLYVQLSSAVLRNELMMLRNDLLRRFNDEFGHPVIDNIVFR</sequence>
<evidence type="ECO:0000313" key="1">
    <source>
        <dbReference type="EMBL" id="HJG89502.1"/>
    </source>
</evidence>
<dbReference type="InterPro" id="IPR007922">
    <property type="entry name" value="DciA-like"/>
</dbReference>
<comment type="caution">
    <text evidence="1">The sequence shown here is derived from an EMBL/GenBank/DDBJ whole genome shotgun (WGS) entry which is preliminary data.</text>
</comment>
<gene>
    <name evidence="1" type="ORF">K8U91_08560</name>
</gene>
<dbReference type="Proteomes" id="UP000757103">
    <property type="component" value="Unassembled WGS sequence"/>
</dbReference>
<dbReference type="AlphaFoldDB" id="A0A921MSA6"/>
<reference evidence="1" key="1">
    <citation type="journal article" date="2021" name="PeerJ">
        <title>Extensive microbial diversity within the chicken gut microbiome revealed by metagenomics and culture.</title>
        <authorList>
            <person name="Gilroy R."/>
            <person name="Ravi A."/>
            <person name="Getino M."/>
            <person name="Pursley I."/>
            <person name="Horton D.L."/>
            <person name="Alikhan N.F."/>
            <person name="Baker D."/>
            <person name="Gharbi K."/>
            <person name="Hall N."/>
            <person name="Watson M."/>
            <person name="Adriaenssens E.M."/>
            <person name="Foster-Nyarko E."/>
            <person name="Jarju S."/>
            <person name="Secka A."/>
            <person name="Antonio M."/>
            <person name="Oren A."/>
            <person name="Chaudhuri R.R."/>
            <person name="La Ragione R."/>
            <person name="Hildebrand F."/>
            <person name="Pallen M.J."/>
        </authorList>
    </citation>
    <scope>NUCLEOTIDE SEQUENCE</scope>
    <source>
        <strain evidence="1">CHK121-7720</strain>
    </source>
</reference>
<proteinExistence type="predicted"/>
<dbReference type="RefSeq" id="WP_025278522.1">
    <property type="nucleotide sequence ID" value="NZ_CAKMIC010000001.1"/>
</dbReference>
<protein>
    <submittedName>
        <fullName evidence="1">DUF721 domain-containing protein</fullName>
    </submittedName>
</protein>
<dbReference type="PANTHER" id="PTHR36456:SF1">
    <property type="entry name" value="UPF0232 PROTEIN SCO3875"/>
    <property type="match status" value="1"/>
</dbReference>
<reference evidence="1" key="2">
    <citation type="submission" date="2021-09" db="EMBL/GenBank/DDBJ databases">
        <authorList>
            <person name="Gilroy R."/>
        </authorList>
    </citation>
    <scope>NUCLEOTIDE SEQUENCE</scope>
    <source>
        <strain evidence="1">CHK121-7720</strain>
    </source>
</reference>